<dbReference type="OrthoDB" id="1747867at2759"/>
<evidence type="ECO:0000256" key="2">
    <source>
        <dbReference type="SAM" id="MobiDB-lite"/>
    </source>
</evidence>
<feature type="coiled-coil region" evidence="1">
    <location>
        <begin position="13"/>
        <end position="40"/>
    </location>
</feature>
<accession>A0A2P5WLM8</accession>
<name>A0A2P5WLM8_GOSBA</name>
<feature type="compositionally biased region" description="Basic and acidic residues" evidence="2">
    <location>
        <begin position="102"/>
        <end position="132"/>
    </location>
</feature>
<gene>
    <name evidence="3" type="ORF">GOBAR_AA28681</name>
</gene>
<feature type="region of interest" description="Disordered" evidence="2">
    <location>
        <begin position="65"/>
        <end position="141"/>
    </location>
</feature>
<feature type="compositionally biased region" description="Basic and acidic residues" evidence="2">
    <location>
        <begin position="77"/>
        <end position="93"/>
    </location>
</feature>
<sequence>MLSKFISMLETRFQNTETTLKNQQASIQSLETQIGQLSKLISEQPQGSLPSNTEPNLREQLNAINIQDDEGVVEPEPEPRQETMKMSQKEAHESFSSTSRGHVHEDRRIQIEELDEWRTHKPRTPDKLKLRQNEPNTSPNQLKLSDKALLDVADPHIVTTIPNGEIPLTVLSIFPFGTVEVSHPNFGTFKAFDVVFTRKENRRSCHKEKEGSILFCGSHNKNLSPSPTVPPRAPGRTVPNTSGLTFNYGSLHRLGCCRTGSIGCFDSSPPNHRPLGAILWDYRPLQGINSPTIPEVLARYFSSHNYSEVREHWHRQHLRCLLLMVHVAQACHRPCLFHRPRYSALDRVICQHLNISSLVPPREPSSDEDV</sequence>
<evidence type="ECO:0000313" key="4">
    <source>
        <dbReference type="Proteomes" id="UP000239757"/>
    </source>
</evidence>
<dbReference type="EMBL" id="KZ667163">
    <property type="protein sequence ID" value="PPR92003.1"/>
    <property type="molecule type" value="Genomic_DNA"/>
</dbReference>
<protein>
    <submittedName>
        <fullName evidence="3">Uncharacterized protein</fullName>
    </submittedName>
</protein>
<proteinExistence type="predicted"/>
<reference evidence="3 4" key="1">
    <citation type="submission" date="2015-01" db="EMBL/GenBank/DDBJ databases">
        <title>Genome of allotetraploid Gossypium barbadense reveals genomic plasticity and fiber elongation in cotton evolution.</title>
        <authorList>
            <person name="Chen X."/>
            <person name="Liu X."/>
            <person name="Zhao B."/>
            <person name="Zheng H."/>
            <person name="Hu Y."/>
            <person name="Lu G."/>
            <person name="Yang C."/>
            <person name="Chen J."/>
            <person name="Shan C."/>
            <person name="Zhang L."/>
            <person name="Zhou Y."/>
            <person name="Wang L."/>
            <person name="Guo W."/>
            <person name="Bai Y."/>
            <person name="Ruan J."/>
            <person name="Shangguan X."/>
            <person name="Mao Y."/>
            <person name="Jiang J."/>
            <person name="Zhu Y."/>
            <person name="Lei J."/>
            <person name="Kang H."/>
            <person name="Chen S."/>
            <person name="He X."/>
            <person name="Wang R."/>
            <person name="Wang Y."/>
            <person name="Chen J."/>
            <person name="Wang L."/>
            <person name="Yu S."/>
            <person name="Wang B."/>
            <person name="Wei J."/>
            <person name="Song S."/>
            <person name="Lu X."/>
            <person name="Gao Z."/>
            <person name="Gu W."/>
            <person name="Deng X."/>
            <person name="Ma D."/>
            <person name="Wang S."/>
            <person name="Liang W."/>
            <person name="Fang L."/>
            <person name="Cai C."/>
            <person name="Zhu X."/>
            <person name="Zhou B."/>
            <person name="Zhang Y."/>
            <person name="Chen Z."/>
            <person name="Xu S."/>
            <person name="Zhu R."/>
            <person name="Wang S."/>
            <person name="Zhang T."/>
            <person name="Zhao G."/>
        </authorList>
    </citation>
    <scope>NUCLEOTIDE SEQUENCE [LARGE SCALE GENOMIC DNA]</scope>
    <source>
        <strain evidence="4">cv. Xinhai21</strain>
        <tissue evidence="3">Leaf</tissue>
    </source>
</reference>
<dbReference type="AlphaFoldDB" id="A0A2P5WLM8"/>
<organism evidence="3 4">
    <name type="scientific">Gossypium barbadense</name>
    <name type="common">Sea Island cotton</name>
    <name type="synonym">Hibiscus barbadensis</name>
    <dbReference type="NCBI Taxonomy" id="3634"/>
    <lineage>
        <taxon>Eukaryota</taxon>
        <taxon>Viridiplantae</taxon>
        <taxon>Streptophyta</taxon>
        <taxon>Embryophyta</taxon>
        <taxon>Tracheophyta</taxon>
        <taxon>Spermatophyta</taxon>
        <taxon>Magnoliopsida</taxon>
        <taxon>eudicotyledons</taxon>
        <taxon>Gunneridae</taxon>
        <taxon>Pentapetalae</taxon>
        <taxon>rosids</taxon>
        <taxon>malvids</taxon>
        <taxon>Malvales</taxon>
        <taxon>Malvaceae</taxon>
        <taxon>Malvoideae</taxon>
        <taxon>Gossypium</taxon>
    </lineage>
</organism>
<evidence type="ECO:0000313" key="3">
    <source>
        <dbReference type="EMBL" id="PPR92003.1"/>
    </source>
</evidence>
<dbReference type="Proteomes" id="UP000239757">
    <property type="component" value="Unassembled WGS sequence"/>
</dbReference>
<keyword evidence="1" id="KW-0175">Coiled coil</keyword>
<evidence type="ECO:0000256" key="1">
    <source>
        <dbReference type="SAM" id="Coils"/>
    </source>
</evidence>
<feature type="compositionally biased region" description="Acidic residues" evidence="2">
    <location>
        <begin position="67"/>
        <end position="76"/>
    </location>
</feature>